<dbReference type="EMBL" id="JANAVB010030566">
    <property type="protein sequence ID" value="KAJ6813288.1"/>
    <property type="molecule type" value="Genomic_DNA"/>
</dbReference>
<dbReference type="GO" id="GO:0005743">
    <property type="term" value="C:mitochondrial inner membrane"/>
    <property type="evidence" value="ECO:0007669"/>
    <property type="project" value="UniProtKB-SubCell"/>
</dbReference>
<evidence type="ECO:0000256" key="1">
    <source>
        <dbReference type="ARBA" id="ARBA00004141"/>
    </source>
</evidence>
<keyword evidence="10" id="KW-0012">Acyltransferase</keyword>
<evidence type="ECO:0000256" key="6">
    <source>
        <dbReference type="ARBA" id="ARBA00022989"/>
    </source>
</evidence>
<evidence type="ECO:0000256" key="2">
    <source>
        <dbReference type="ARBA" id="ARBA00004434"/>
    </source>
</evidence>
<keyword evidence="4 10" id="KW-0812">Transmembrane</keyword>
<feature type="transmembrane region" description="Helical" evidence="10">
    <location>
        <begin position="121"/>
        <end position="145"/>
    </location>
</feature>
<keyword evidence="7" id="KW-0496">Mitochondrion</keyword>
<evidence type="ECO:0000256" key="7">
    <source>
        <dbReference type="ARBA" id="ARBA00023128"/>
    </source>
</evidence>
<keyword evidence="6 10" id="KW-1133">Transmembrane helix</keyword>
<dbReference type="PROSITE" id="PS50216">
    <property type="entry name" value="DHHC"/>
    <property type="match status" value="1"/>
</dbReference>
<accession>A0AAX6FAN4</accession>
<dbReference type="Pfam" id="PF14990">
    <property type="entry name" value="DUF4516"/>
    <property type="match status" value="1"/>
</dbReference>
<evidence type="ECO:0000256" key="5">
    <source>
        <dbReference type="ARBA" id="ARBA00022792"/>
    </source>
</evidence>
<gene>
    <name evidence="12" type="ORF">M6B38_144425</name>
    <name evidence="13" type="ORF">M6B38_399220</name>
</gene>
<evidence type="ECO:0000313" key="13">
    <source>
        <dbReference type="EMBL" id="KAJ6820077.1"/>
    </source>
</evidence>
<sequence>MNMKGFGGGRAPTGTPSIVLSVVVVVSSLLAGASIAHDIYKSDLTLPPPPPPPPVERKNQFILRVLEWLHMALFLHHLKTMAFLKSIFNMRYCKICKTGVRGFNHHCSAFGNCIGQKNHRLFMVLLIGFVIVEASYTLSYTSIYIKIHEYRKSTPGGGIPDVACLLHLCQHKIR</sequence>
<evidence type="ECO:0000256" key="9">
    <source>
        <dbReference type="ARBA" id="ARBA00044944"/>
    </source>
</evidence>
<dbReference type="PANTHER" id="PTHR28492">
    <property type="entry name" value="HYPOTHETICAL PROTEIN LOC691921"/>
    <property type="match status" value="1"/>
</dbReference>
<organism evidence="12 14">
    <name type="scientific">Iris pallida</name>
    <name type="common">Sweet iris</name>
    <dbReference type="NCBI Taxonomy" id="29817"/>
    <lineage>
        <taxon>Eukaryota</taxon>
        <taxon>Viridiplantae</taxon>
        <taxon>Streptophyta</taxon>
        <taxon>Embryophyta</taxon>
        <taxon>Tracheophyta</taxon>
        <taxon>Spermatophyta</taxon>
        <taxon>Magnoliopsida</taxon>
        <taxon>Liliopsida</taxon>
        <taxon>Asparagales</taxon>
        <taxon>Iridaceae</taxon>
        <taxon>Iridoideae</taxon>
        <taxon>Irideae</taxon>
        <taxon>Iris</taxon>
    </lineage>
</organism>
<comment type="subcellular location">
    <subcellularLocation>
        <location evidence="1">Membrane</location>
        <topology evidence="1">Multi-pass membrane protein</topology>
    </subcellularLocation>
    <subcellularLocation>
        <location evidence="2">Mitochondrion inner membrane</location>
        <topology evidence="2">Single-pass membrane protein</topology>
    </subcellularLocation>
</comment>
<comment type="catalytic activity">
    <reaction evidence="10">
        <text>L-cysteinyl-[protein] + hexadecanoyl-CoA = S-hexadecanoyl-L-cysteinyl-[protein] + CoA</text>
        <dbReference type="Rhea" id="RHEA:36683"/>
        <dbReference type="Rhea" id="RHEA-COMP:10131"/>
        <dbReference type="Rhea" id="RHEA-COMP:11032"/>
        <dbReference type="ChEBI" id="CHEBI:29950"/>
        <dbReference type="ChEBI" id="CHEBI:57287"/>
        <dbReference type="ChEBI" id="CHEBI:57379"/>
        <dbReference type="ChEBI" id="CHEBI:74151"/>
        <dbReference type="EC" id="2.3.1.225"/>
    </reaction>
</comment>
<dbReference type="Proteomes" id="UP001140949">
    <property type="component" value="Unassembled WGS sequence"/>
</dbReference>
<comment type="similarity">
    <text evidence="9">Belongs to the UQCC6 family.</text>
</comment>
<keyword evidence="8 10" id="KW-0472">Membrane</keyword>
<feature type="domain" description="Palmitoyltransferase DHHC" evidence="11">
    <location>
        <begin position="89"/>
        <end position="153"/>
    </location>
</feature>
<evidence type="ECO:0000313" key="14">
    <source>
        <dbReference type="Proteomes" id="UP001140949"/>
    </source>
</evidence>
<comment type="domain">
    <text evidence="10">The DHHC domain is required for palmitoyltransferase activity.</text>
</comment>
<keyword evidence="5" id="KW-0999">Mitochondrion inner membrane</keyword>
<dbReference type="InterPro" id="IPR001594">
    <property type="entry name" value="Palmitoyltrfase_DHHC"/>
</dbReference>
<keyword evidence="10" id="KW-0808">Transferase</keyword>
<dbReference type="AlphaFoldDB" id="A0AAX6FAN4"/>
<keyword evidence="14" id="KW-1185">Reference proteome</keyword>
<comment type="caution">
    <text evidence="12">The sequence shown here is derived from an EMBL/GenBank/DDBJ whole genome shotgun (WGS) entry which is preliminary data.</text>
</comment>
<reference evidence="12" key="1">
    <citation type="journal article" date="2023" name="GigaByte">
        <title>Genome assembly of the bearded iris, Iris pallida Lam.</title>
        <authorList>
            <person name="Bruccoleri R.E."/>
            <person name="Oakeley E.J."/>
            <person name="Faust A.M.E."/>
            <person name="Altorfer M."/>
            <person name="Dessus-Babus S."/>
            <person name="Burckhardt D."/>
            <person name="Oertli M."/>
            <person name="Naumann U."/>
            <person name="Petersen F."/>
            <person name="Wong J."/>
        </authorList>
    </citation>
    <scope>NUCLEOTIDE SEQUENCE</scope>
    <source>
        <strain evidence="12">GSM-AAB239-AS_SAM_17_03QT</strain>
    </source>
</reference>
<reference evidence="12" key="2">
    <citation type="submission" date="2023-04" db="EMBL/GenBank/DDBJ databases">
        <authorList>
            <person name="Bruccoleri R.E."/>
            <person name="Oakeley E.J."/>
            <person name="Faust A.-M."/>
            <person name="Dessus-Babus S."/>
            <person name="Altorfer M."/>
            <person name="Burckhardt D."/>
            <person name="Oertli M."/>
            <person name="Naumann U."/>
            <person name="Petersen F."/>
            <person name="Wong J."/>
        </authorList>
    </citation>
    <scope>NUCLEOTIDE SEQUENCE</scope>
    <source>
        <strain evidence="12">GSM-AAB239-AS_SAM_17_03QT</strain>
        <tissue evidence="12">Leaf</tissue>
    </source>
</reference>
<evidence type="ECO:0000256" key="4">
    <source>
        <dbReference type="ARBA" id="ARBA00022692"/>
    </source>
</evidence>
<dbReference type="PANTHER" id="PTHR28492:SF1">
    <property type="entry name" value="UBIQUINOL-CYTOCHROME-C REDUCTASE COMPLEX ASSEMBLY FACTOR 6"/>
    <property type="match status" value="1"/>
</dbReference>
<comment type="similarity">
    <text evidence="3 10">Belongs to the DHHC palmitoyltransferase family.</text>
</comment>
<dbReference type="Pfam" id="PF01529">
    <property type="entry name" value="DHHC"/>
    <property type="match status" value="1"/>
</dbReference>
<evidence type="ECO:0000259" key="11">
    <source>
        <dbReference type="Pfam" id="PF01529"/>
    </source>
</evidence>
<evidence type="ECO:0000313" key="12">
    <source>
        <dbReference type="EMBL" id="KAJ6813288.1"/>
    </source>
</evidence>
<dbReference type="EC" id="2.3.1.225" evidence="10"/>
<evidence type="ECO:0000256" key="3">
    <source>
        <dbReference type="ARBA" id="ARBA00008574"/>
    </source>
</evidence>
<dbReference type="GO" id="GO:0019706">
    <property type="term" value="F:protein-cysteine S-palmitoyltransferase activity"/>
    <property type="evidence" value="ECO:0007669"/>
    <property type="project" value="UniProtKB-EC"/>
</dbReference>
<dbReference type="InterPro" id="IPR027858">
    <property type="entry name" value="BRAWNIN"/>
</dbReference>
<evidence type="ECO:0000256" key="8">
    <source>
        <dbReference type="ARBA" id="ARBA00023136"/>
    </source>
</evidence>
<dbReference type="GO" id="GO:0034551">
    <property type="term" value="P:mitochondrial respiratory chain complex III assembly"/>
    <property type="evidence" value="ECO:0007669"/>
    <property type="project" value="InterPro"/>
</dbReference>
<dbReference type="EMBL" id="JANAVB010025798">
    <property type="protein sequence ID" value="KAJ6820077.1"/>
    <property type="molecule type" value="Genomic_DNA"/>
</dbReference>
<proteinExistence type="inferred from homology"/>
<protein>
    <recommendedName>
        <fullName evidence="10">S-acyltransferase</fullName>
        <ecNumber evidence="10">2.3.1.225</ecNumber>
    </recommendedName>
    <alternativeName>
        <fullName evidence="10">Palmitoyltransferase</fullName>
    </alternativeName>
</protein>
<name>A0AAX6FAN4_IRIPA</name>
<evidence type="ECO:0000256" key="10">
    <source>
        <dbReference type="RuleBase" id="RU079119"/>
    </source>
</evidence>
<feature type="transmembrane region" description="Helical" evidence="10">
    <location>
        <begin position="18"/>
        <end position="40"/>
    </location>
</feature>